<dbReference type="SUPFAM" id="SSF51735">
    <property type="entry name" value="NAD(P)-binding Rossmann-fold domains"/>
    <property type="match status" value="1"/>
</dbReference>
<dbReference type="SUPFAM" id="SSF50129">
    <property type="entry name" value="GroES-like"/>
    <property type="match status" value="1"/>
</dbReference>
<organism evidence="3 4">
    <name type="scientific">Candidatus Seongchinamella marina</name>
    <dbReference type="NCBI Taxonomy" id="2518990"/>
    <lineage>
        <taxon>Bacteria</taxon>
        <taxon>Pseudomonadati</taxon>
        <taxon>Pseudomonadota</taxon>
        <taxon>Gammaproteobacteria</taxon>
        <taxon>Cellvibrionales</taxon>
        <taxon>Halieaceae</taxon>
        <taxon>Seongchinamella</taxon>
    </lineage>
</organism>
<sequence length="341" mass="36701">MTQAVNRQFYLAQRPSGLPTTDDVILRELPIPEPGVGEIVIRNLYMSLDPAIRGWMSDAPNYIEPIPVGSCVWATTIGRVVASNSPEFAIGDIALGMNGWEDYSLCAAEAASKIEDTMGLPLTNFLSILGSTGLTAYFGLLDIGKPQAGETLLVSGAAGAVGSLVGQIAKIIGCRVVGIAGGSQKCSWLLDECGFDEVIDYKTCGDLTAAIAEKCPDGVDIYWENVGGDMLDSVLLNLAHGARIPFCGWIATYNDAEQRPGPKNLWQLLAKSARMEGFLVLNYIPRFPEGIAAMAQWLLEGKLHHREHVVSGLENALDAFHMLFDGRNTGKLIINIGDMDD</sequence>
<dbReference type="Proteomes" id="UP001143307">
    <property type="component" value="Unassembled WGS sequence"/>
</dbReference>
<keyword evidence="4" id="KW-1185">Reference proteome</keyword>
<name>A0ABT3SW39_9GAMM</name>
<keyword evidence="1" id="KW-0560">Oxidoreductase</keyword>
<dbReference type="Pfam" id="PF16884">
    <property type="entry name" value="ADH_N_2"/>
    <property type="match status" value="1"/>
</dbReference>
<dbReference type="InterPro" id="IPR011032">
    <property type="entry name" value="GroES-like_sf"/>
</dbReference>
<dbReference type="InterPro" id="IPR020843">
    <property type="entry name" value="ER"/>
</dbReference>
<protein>
    <submittedName>
        <fullName evidence="3">NADP-dependent oxidoreductase</fullName>
    </submittedName>
</protein>
<dbReference type="RefSeq" id="WP_279253013.1">
    <property type="nucleotide sequence ID" value="NZ_SHNP01000004.1"/>
</dbReference>
<accession>A0ABT3SW39</accession>
<dbReference type="Gene3D" id="3.40.50.720">
    <property type="entry name" value="NAD(P)-binding Rossmann-like Domain"/>
    <property type="match status" value="1"/>
</dbReference>
<dbReference type="CDD" id="cd05288">
    <property type="entry name" value="PGDH"/>
    <property type="match status" value="1"/>
</dbReference>
<dbReference type="PANTHER" id="PTHR43205:SF7">
    <property type="entry name" value="PROSTAGLANDIN REDUCTASE 1"/>
    <property type="match status" value="1"/>
</dbReference>
<feature type="domain" description="Enoyl reductase (ER)" evidence="2">
    <location>
        <begin position="20"/>
        <end position="334"/>
    </location>
</feature>
<dbReference type="InterPro" id="IPR041694">
    <property type="entry name" value="ADH_N_2"/>
</dbReference>
<dbReference type="Gene3D" id="3.90.180.10">
    <property type="entry name" value="Medium-chain alcohol dehydrogenases, catalytic domain"/>
    <property type="match status" value="1"/>
</dbReference>
<evidence type="ECO:0000313" key="3">
    <source>
        <dbReference type="EMBL" id="MCX2974211.1"/>
    </source>
</evidence>
<dbReference type="InterPro" id="IPR013149">
    <property type="entry name" value="ADH-like_C"/>
</dbReference>
<evidence type="ECO:0000313" key="4">
    <source>
        <dbReference type="Proteomes" id="UP001143307"/>
    </source>
</evidence>
<dbReference type="Pfam" id="PF00107">
    <property type="entry name" value="ADH_zinc_N"/>
    <property type="match status" value="1"/>
</dbReference>
<dbReference type="PANTHER" id="PTHR43205">
    <property type="entry name" value="PROSTAGLANDIN REDUCTASE"/>
    <property type="match status" value="1"/>
</dbReference>
<comment type="caution">
    <text evidence="3">The sequence shown here is derived from an EMBL/GenBank/DDBJ whole genome shotgun (WGS) entry which is preliminary data.</text>
</comment>
<reference evidence="3" key="1">
    <citation type="submission" date="2019-02" db="EMBL/GenBank/DDBJ databases">
        <authorList>
            <person name="Li S.-H."/>
        </authorList>
    </citation>
    <scope>NUCLEOTIDE SEQUENCE</scope>
    <source>
        <strain evidence="3">IMCC8485</strain>
    </source>
</reference>
<dbReference type="SMART" id="SM00829">
    <property type="entry name" value="PKS_ER"/>
    <property type="match status" value="1"/>
</dbReference>
<dbReference type="InterPro" id="IPR045010">
    <property type="entry name" value="MDR_fam"/>
</dbReference>
<gene>
    <name evidence="3" type="ORF">EYC87_11515</name>
</gene>
<proteinExistence type="predicted"/>
<evidence type="ECO:0000256" key="1">
    <source>
        <dbReference type="ARBA" id="ARBA00023002"/>
    </source>
</evidence>
<dbReference type="InterPro" id="IPR036291">
    <property type="entry name" value="NAD(P)-bd_dom_sf"/>
</dbReference>
<dbReference type="EMBL" id="SHNP01000004">
    <property type="protein sequence ID" value="MCX2974211.1"/>
    <property type="molecule type" value="Genomic_DNA"/>
</dbReference>
<evidence type="ECO:0000259" key="2">
    <source>
        <dbReference type="SMART" id="SM00829"/>
    </source>
</evidence>